<gene>
    <name evidence="1" type="ORF">METZ01_LOCUS238117</name>
</gene>
<dbReference type="Pfam" id="PF01986">
    <property type="entry name" value="DUF123"/>
    <property type="match status" value="1"/>
</dbReference>
<accession>A0A382HEW0</accession>
<organism evidence="1">
    <name type="scientific">marine metagenome</name>
    <dbReference type="NCBI Taxonomy" id="408172"/>
    <lineage>
        <taxon>unclassified sequences</taxon>
        <taxon>metagenomes</taxon>
        <taxon>ecological metagenomes</taxon>
    </lineage>
</organism>
<dbReference type="AlphaFoldDB" id="A0A382HEW0"/>
<dbReference type="InterPro" id="IPR002837">
    <property type="entry name" value="DUF123"/>
</dbReference>
<dbReference type="PANTHER" id="PTHR37460">
    <property type="entry name" value="ENDONUCLEASE III"/>
    <property type="match status" value="1"/>
</dbReference>
<evidence type="ECO:0008006" key="2">
    <source>
        <dbReference type="Google" id="ProtNLM"/>
    </source>
</evidence>
<dbReference type="CDD" id="cd10441">
    <property type="entry name" value="GIY-YIG_COG1833"/>
    <property type="match status" value="1"/>
</dbReference>
<reference evidence="1" key="1">
    <citation type="submission" date="2018-05" db="EMBL/GenBank/DDBJ databases">
        <authorList>
            <person name="Lanie J.A."/>
            <person name="Ng W.-L."/>
            <person name="Kazmierczak K.M."/>
            <person name="Andrzejewski T.M."/>
            <person name="Davidsen T.M."/>
            <person name="Wayne K.J."/>
            <person name="Tettelin H."/>
            <person name="Glass J.I."/>
            <person name="Rusch D."/>
            <person name="Podicherti R."/>
            <person name="Tsui H.-C.T."/>
            <person name="Winkler M.E."/>
        </authorList>
    </citation>
    <scope>NUCLEOTIDE SEQUENCE</scope>
</reference>
<dbReference type="EMBL" id="UINC01060597">
    <property type="protein sequence ID" value="SVB85263.1"/>
    <property type="molecule type" value="Genomic_DNA"/>
</dbReference>
<proteinExistence type="predicted"/>
<sequence>MASSNCGIYQIRIRVYKICSVPIGKLGTFTFPEGQYTYTGRARKNLTQRIDRHRRFDKKCFWHIDYFLKNENIKIQDINIISQNSTDECIENQKLLQKHASIVAQGFGATDCQNDCGANLLYLNT</sequence>
<evidence type="ECO:0000313" key="1">
    <source>
        <dbReference type="EMBL" id="SVB85263.1"/>
    </source>
</evidence>
<dbReference type="PANTHER" id="PTHR37460:SF1">
    <property type="entry name" value="ENDONUCLEASE III"/>
    <property type="match status" value="1"/>
</dbReference>
<name>A0A382HEW0_9ZZZZ</name>
<protein>
    <recommendedName>
        <fullName evidence="2">GIY-YIG domain-containing protein</fullName>
    </recommendedName>
</protein>